<accession>A0AAV4N443</accession>
<evidence type="ECO:0000313" key="1">
    <source>
        <dbReference type="EMBL" id="GIX79050.1"/>
    </source>
</evidence>
<dbReference type="AlphaFoldDB" id="A0AAV4N443"/>
<reference evidence="1 2" key="1">
    <citation type="submission" date="2021-06" db="EMBL/GenBank/DDBJ databases">
        <title>Caerostris extrusa draft genome.</title>
        <authorList>
            <person name="Kono N."/>
            <person name="Arakawa K."/>
        </authorList>
    </citation>
    <scope>NUCLEOTIDE SEQUENCE [LARGE SCALE GENOMIC DNA]</scope>
</reference>
<comment type="caution">
    <text evidence="1">The sequence shown here is derived from an EMBL/GenBank/DDBJ whole genome shotgun (WGS) entry which is preliminary data.</text>
</comment>
<evidence type="ECO:0000313" key="2">
    <source>
        <dbReference type="Proteomes" id="UP001054945"/>
    </source>
</evidence>
<protein>
    <submittedName>
        <fullName evidence="1">Uncharacterized protein</fullName>
    </submittedName>
</protein>
<organism evidence="1 2">
    <name type="scientific">Caerostris extrusa</name>
    <name type="common">Bark spider</name>
    <name type="synonym">Caerostris bankana</name>
    <dbReference type="NCBI Taxonomy" id="172846"/>
    <lineage>
        <taxon>Eukaryota</taxon>
        <taxon>Metazoa</taxon>
        <taxon>Ecdysozoa</taxon>
        <taxon>Arthropoda</taxon>
        <taxon>Chelicerata</taxon>
        <taxon>Arachnida</taxon>
        <taxon>Araneae</taxon>
        <taxon>Araneomorphae</taxon>
        <taxon>Entelegynae</taxon>
        <taxon>Araneoidea</taxon>
        <taxon>Araneidae</taxon>
        <taxon>Caerostris</taxon>
    </lineage>
</organism>
<gene>
    <name evidence="1" type="ORF">CEXT_611411</name>
</gene>
<dbReference type="EMBL" id="BPLR01002893">
    <property type="protein sequence ID" value="GIX79050.1"/>
    <property type="molecule type" value="Genomic_DNA"/>
</dbReference>
<sequence length="80" mass="8716">MSDKLSDPKPRTQSTTKGGICKMATHTCQRRFYCASSAPSSLMVINEDNRRSSEYLVAPLDAASQKNVVFPLPLTLGAEP</sequence>
<proteinExistence type="predicted"/>
<name>A0AAV4N443_CAEEX</name>
<keyword evidence="2" id="KW-1185">Reference proteome</keyword>
<dbReference type="Proteomes" id="UP001054945">
    <property type="component" value="Unassembled WGS sequence"/>
</dbReference>